<evidence type="ECO:0000259" key="1">
    <source>
        <dbReference type="Pfam" id="PF00296"/>
    </source>
</evidence>
<evidence type="ECO:0000313" key="2">
    <source>
        <dbReference type="EMBL" id="GAB18146.1"/>
    </source>
</evidence>
<dbReference type="PANTHER" id="PTHR30137:SF6">
    <property type="entry name" value="LUCIFERASE-LIKE MONOOXYGENASE"/>
    <property type="match status" value="1"/>
</dbReference>
<dbReference type="InterPro" id="IPR036661">
    <property type="entry name" value="Luciferase-like_sf"/>
</dbReference>
<feature type="domain" description="Luciferase-like" evidence="1">
    <location>
        <begin position="3"/>
        <end position="342"/>
    </location>
</feature>
<dbReference type="AlphaFoldDB" id="H0QZ95"/>
<dbReference type="SUPFAM" id="SSF51679">
    <property type="entry name" value="Bacterial luciferase-like"/>
    <property type="match status" value="1"/>
</dbReference>
<dbReference type="Proteomes" id="UP000035034">
    <property type="component" value="Unassembled WGS sequence"/>
</dbReference>
<dbReference type="STRING" id="1077974.GOEFS_047_00050"/>
<keyword evidence="3" id="KW-1185">Reference proteome</keyword>
<dbReference type="PANTHER" id="PTHR30137">
    <property type="entry name" value="LUCIFERASE-LIKE MONOOXYGENASE"/>
    <property type="match status" value="1"/>
</dbReference>
<dbReference type="Gene3D" id="3.20.20.30">
    <property type="entry name" value="Luciferase-like domain"/>
    <property type="match status" value="1"/>
</dbReference>
<proteinExistence type="predicted"/>
<accession>H0QZ95</accession>
<dbReference type="eggNOG" id="COG2141">
    <property type="taxonomic scope" value="Bacteria"/>
</dbReference>
<comment type="caution">
    <text evidence="2">The sequence shown here is derived from an EMBL/GenBank/DDBJ whole genome shotgun (WGS) entry which is preliminary data.</text>
</comment>
<protein>
    <recommendedName>
        <fullName evidence="1">Luciferase-like domain-containing protein</fullName>
    </recommendedName>
</protein>
<reference evidence="2 3" key="1">
    <citation type="submission" date="2011-12" db="EMBL/GenBank/DDBJ databases">
        <title>Whole genome shotgun sequence of Gordonia effusa NBRC 100432.</title>
        <authorList>
            <person name="Yoshida I."/>
            <person name="Takarada H."/>
            <person name="Hosoyama A."/>
            <person name="Tsuchikane K."/>
            <person name="Katsumata H."/>
            <person name="Yamazaki S."/>
            <person name="Fujita N."/>
        </authorList>
    </citation>
    <scope>NUCLEOTIDE SEQUENCE [LARGE SCALE GENOMIC DNA]</scope>
    <source>
        <strain evidence="2 3">NBRC 100432</strain>
    </source>
</reference>
<dbReference type="GO" id="GO:0016705">
    <property type="term" value="F:oxidoreductase activity, acting on paired donors, with incorporation or reduction of molecular oxygen"/>
    <property type="evidence" value="ECO:0007669"/>
    <property type="project" value="InterPro"/>
</dbReference>
<dbReference type="OrthoDB" id="9780518at2"/>
<dbReference type="Pfam" id="PF00296">
    <property type="entry name" value="Bac_luciferase"/>
    <property type="match status" value="1"/>
</dbReference>
<dbReference type="InterPro" id="IPR011251">
    <property type="entry name" value="Luciferase-like_dom"/>
</dbReference>
<organism evidence="2 3">
    <name type="scientific">Gordonia effusa NBRC 100432</name>
    <dbReference type="NCBI Taxonomy" id="1077974"/>
    <lineage>
        <taxon>Bacteria</taxon>
        <taxon>Bacillati</taxon>
        <taxon>Actinomycetota</taxon>
        <taxon>Actinomycetes</taxon>
        <taxon>Mycobacteriales</taxon>
        <taxon>Gordoniaceae</taxon>
        <taxon>Gordonia</taxon>
    </lineage>
</organism>
<dbReference type="CDD" id="cd00347">
    <property type="entry name" value="Flavin_utilizing_monoxygenases"/>
    <property type="match status" value="1"/>
</dbReference>
<dbReference type="GO" id="GO:0005829">
    <property type="term" value="C:cytosol"/>
    <property type="evidence" value="ECO:0007669"/>
    <property type="project" value="TreeGrafter"/>
</dbReference>
<dbReference type="RefSeq" id="WP_007317483.1">
    <property type="nucleotide sequence ID" value="NZ_BAEH01000047.1"/>
</dbReference>
<evidence type="ECO:0000313" key="3">
    <source>
        <dbReference type="Proteomes" id="UP000035034"/>
    </source>
</evidence>
<gene>
    <name evidence="2" type="ORF">GOEFS_047_00050</name>
</gene>
<sequence length="381" mass="40382">MTELGILDLVPIREGGTAREALQNAADLAKAAEDFGYRRYWLAEHHFASLASSAPAVVAAYVLAATSTIRVGPGAVQLSQRVAARVAEEWGTLATLYPGRVDLGLGRSAGRADQYRDALTRPPAPTSVPVTDHPIVDGVVLPEPRDLRELVDSSRAATGLALITPSGPVPDYATQVQEILALLAGEFTPEGLDSPLHLTPGEGTDLLPWILGNSPGASAQVAGRLGLPFVANYHLAPGQTVQTARAYRDAFVPGVLDAPRLAVSADVLAAQSSDDAQHQARSFLPWLDSVARGAGAIEVPHPDSVSASDVERLTARHSARVATRFVGNPDEVVGRLAALAALTDADELILTTLTHRHDDRVRSHRLISEAWRGLTPKAEIR</sequence>
<dbReference type="InterPro" id="IPR050766">
    <property type="entry name" value="Bact_Lucif_Oxidored"/>
</dbReference>
<name>H0QZ95_9ACTN</name>
<dbReference type="EMBL" id="BAEH01000047">
    <property type="protein sequence ID" value="GAB18146.1"/>
    <property type="molecule type" value="Genomic_DNA"/>
</dbReference>